<accession>A0A0A9A7M6</accession>
<proteinExistence type="predicted"/>
<protein>
    <submittedName>
        <fullName evidence="1">Uncharacterized protein</fullName>
    </submittedName>
</protein>
<sequence>MARVVLPIPVGPTMEFRHRLLSVAVHHLSSFFAGP</sequence>
<reference evidence="1" key="2">
    <citation type="journal article" date="2015" name="Data Brief">
        <title>Shoot transcriptome of the giant reed, Arundo donax.</title>
        <authorList>
            <person name="Barrero R.A."/>
            <person name="Guerrero F.D."/>
            <person name="Moolhuijzen P."/>
            <person name="Goolsby J.A."/>
            <person name="Tidwell J."/>
            <person name="Bellgard S.E."/>
            <person name="Bellgard M.I."/>
        </authorList>
    </citation>
    <scope>NUCLEOTIDE SEQUENCE</scope>
    <source>
        <tissue evidence="1">Shoot tissue taken approximately 20 cm above the soil surface</tissue>
    </source>
</reference>
<reference evidence="1" key="1">
    <citation type="submission" date="2014-09" db="EMBL/GenBank/DDBJ databases">
        <authorList>
            <person name="Magalhaes I.L.F."/>
            <person name="Oliveira U."/>
            <person name="Santos F.R."/>
            <person name="Vidigal T.H.D.A."/>
            <person name="Brescovit A.D."/>
            <person name="Santos A.J."/>
        </authorList>
    </citation>
    <scope>NUCLEOTIDE SEQUENCE</scope>
    <source>
        <tissue evidence="1">Shoot tissue taken approximately 20 cm above the soil surface</tissue>
    </source>
</reference>
<dbReference type="EMBL" id="GBRH01250236">
    <property type="protein sequence ID" value="JAD47659.1"/>
    <property type="molecule type" value="Transcribed_RNA"/>
</dbReference>
<dbReference type="AlphaFoldDB" id="A0A0A9A7M6"/>
<organism evidence="1">
    <name type="scientific">Arundo donax</name>
    <name type="common">Giant reed</name>
    <name type="synonym">Donax arundinaceus</name>
    <dbReference type="NCBI Taxonomy" id="35708"/>
    <lineage>
        <taxon>Eukaryota</taxon>
        <taxon>Viridiplantae</taxon>
        <taxon>Streptophyta</taxon>
        <taxon>Embryophyta</taxon>
        <taxon>Tracheophyta</taxon>
        <taxon>Spermatophyta</taxon>
        <taxon>Magnoliopsida</taxon>
        <taxon>Liliopsida</taxon>
        <taxon>Poales</taxon>
        <taxon>Poaceae</taxon>
        <taxon>PACMAD clade</taxon>
        <taxon>Arundinoideae</taxon>
        <taxon>Arundineae</taxon>
        <taxon>Arundo</taxon>
    </lineage>
</organism>
<evidence type="ECO:0000313" key="1">
    <source>
        <dbReference type="EMBL" id="JAD47659.1"/>
    </source>
</evidence>
<name>A0A0A9A7M6_ARUDO</name>